<gene>
    <name evidence="4" type="ORF">EXIGLDRAFT_733541</name>
</gene>
<dbReference type="GO" id="GO:0005576">
    <property type="term" value="C:extracellular region"/>
    <property type="evidence" value="ECO:0007669"/>
    <property type="project" value="InterPro"/>
</dbReference>
<protein>
    <recommendedName>
        <fullName evidence="3">CBM1 domain-containing protein</fullName>
    </recommendedName>
</protein>
<reference evidence="4 5" key="1">
    <citation type="journal article" date="2016" name="Mol. Biol. Evol.">
        <title>Comparative Genomics of Early-Diverging Mushroom-Forming Fungi Provides Insights into the Origins of Lignocellulose Decay Capabilities.</title>
        <authorList>
            <person name="Nagy L.G."/>
            <person name="Riley R."/>
            <person name="Tritt A."/>
            <person name="Adam C."/>
            <person name="Daum C."/>
            <person name="Floudas D."/>
            <person name="Sun H."/>
            <person name="Yadav J.S."/>
            <person name="Pangilinan J."/>
            <person name="Larsson K.H."/>
            <person name="Matsuura K."/>
            <person name="Barry K."/>
            <person name="Labutti K."/>
            <person name="Kuo R."/>
            <person name="Ohm R.A."/>
            <person name="Bhattacharya S.S."/>
            <person name="Shirouzu T."/>
            <person name="Yoshinaga Y."/>
            <person name="Martin F.M."/>
            <person name="Grigoriev I.V."/>
            <person name="Hibbett D.S."/>
        </authorList>
    </citation>
    <scope>NUCLEOTIDE SEQUENCE [LARGE SCALE GENOMIC DNA]</scope>
    <source>
        <strain evidence="4 5">HHB12029</strain>
    </source>
</reference>
<evidence type="ECO:0000259" key="3">
    <source>
        <dbReference type="PROSITE" id="PS51164"/>
    </source>
</evidence>
<keyword evidence="1 2" id="KW-0732">Signal</keyword>
<feature type="domain" description="CBM1" evidence="3">
    <location>
        <begin position="31"/>
        <end position="67"/>
    </location>
</feature>
<evidence type="ECO:0000313" key="4">
    <source>
        <dbReference type="EMBL" id="KZV80157.1"/>
    </source>
</evidence>
<dbReference type="EMBL" id="KV426515">
    <property type="protein sequence ID" value="KZV80157.1"/>
    <property type="molecule type" value="Genomic_DNA"/>
</dbReference>
<evidence type="ECO:0000313" key="5">
    <source>
        <dbReference type="Proteomes" id="UP000077266"/>
    </source>
</evidence>
<sequence>MGLKLFALLAVVGALAHALPHPNPQWGDPNAIAQPWGQCGGTGWVGPTRCTEGWTCVYNNPWHSQCLQVTTTATATPTPTGTSTPV</sequence>
<evidence type="ECO:0000256" key="1">
    <source>
        <dbReference type="ARBA" id="ARBA00022729"/>
    </source>
</evidence>
<dbReference type="Pfam" id="PF00734">
    <property type="entry name" value="CBM_1"/>
    <property type="match status" value="1"/>
</dbReference>
<feature type="chain" id="PRO_5007855584" description="CBM1 domain-containing protein" evidence="2">
    <location>
        <begin position="19"/>
        <end position="86"/>
    </location>
</feature>
<accession>A0A165B9Y4</accession>
<proteinExistence type="predicted"/>
<dbReference type="PROSITE" id="PS51164">
    <property type="entry name" value="CBM1_2"/>
    <property type="match status" value="1"/>
</dbReference>
<keyword evidence="5" id="KW-1185">Reference proteome</keyword>
<dbReference type="InParanoid" id="A0A165B9Y4"/>
<dbReference type="Proteomes" id="UP000077266">
    <property type="component" value="Unassembled WGS sequence"/>
</dbReference>
<name>A0A165B9Y4_EXIGL</name>
<dbReference type="PROSITE" id="PS00562">
    <property type="entry name" value="CBM1_1"/>
    <property type="match status" value="1"/>
</dbReference>
<dbReference type="AlphaFoldDB" id="A0A165B9Y4"/>
<evidence type="ECO:0000256" key="2">
    <source>
        <dbReference type="SAM" id="SignalP"/>
    </source>
</evidence>
<dbReference type="OrthoDB" id="2119228at2759"/>
<dbReference type="GO" id="GO:0030248">
    <property type="term" value="F:cellulose binding"/>
    <property type="evidence" value="ECO:0007669"/>
    <property type="project" value="InterPro"/>
</dbReference>
<organism evidence="4 5">
    <name type="scientific">Exidia glandulosa HHB12029</name>
    <dbReference type="NCBI Taxonomy" id="1314781"/>
    <lineage>
        <taxon>Eukaryota</taxon>
        <taxon>Fungi</taxon>
        <taxon>Dikarya</taxon>
        <taxon>Basidiomycota</taxon>
        <taxon>Agaricomycotina</taxon>
        <taxon>Agaricomycetes</taxon>
        <taxon>Auriculariales</taxon>
        <taxon>Exidiaceae</taxon>
        <taxon>Exidia</taxon>
    </lineage>
</organism>
<feature type="signal peptide" evidence="2">
    <location>
        <begin position="1"/>
        <end position="18"/>
    </location>
</feature>
<dbReference type="GO" id="GO:0005975">
    <property type="term" value="P:carbohydrate metabolic process"/>
    <property type="evidence" value="ECO:0007669"/>
    <property type="project" value="InterPro"/>
</dbReference>
<dbReference type="SMART" id="SM00236">
    <property type="entry name" value="fCBD"/>
    <property type="match status" value="1"/>
</dbReference>
<dbReference type="InterPro" id="IPR000254">
    <property type="entry name" value="CBD"/>
</dbReference>
<dbReference type="SUPFAM" id="SSF57180">
    <property type="entry name" value="Cellulose-binding domain"/>
    <property type="match status" value="1"/>
</dbReference>
<dbReference type="InterPro" id="IPR035971">
    <property type="entry name" value="CBD_sf"/>
</dbReference>